<dbReference type="GO" id="GO:0003676">
    <property type="term" value="F:nucleic acid binding"/>
    <property type="evidence" value="ECO:0007669"/>
    <property type="project" value="InterPro"/>
</dbReference>
<dbReference type="EC" id="2.1.1.297" evidence="1"/>
<dbReference type="HAMAP" id="MF_02126">
    <property type="entry name" value="RF_methyltr_PrmC"/>
    <property type="match status" value="1"/>
</dbReference>
<feature type="domain" description="Release factor glutamine methyltransferase N-terminal" evidence="4">
    <location>
        <begin position="15"/>
        <end position="82"/>
    </location>
</feature>
<feature type="domain" description="Methyltransferase small" evidence="3">
    <location>
        <begin position="175"/>
        <end position="252"/>
    </location>
</feature>
<comment type="function">
    <text evidence="1">Methylates the class 1 translation termination release factors RF1/PrfA and RF2/PrfB on the glutamine residue of the universally conserved GGQ motif.</text>
</comment>
<dbReference type="CDD" id="cd02440">
    <property type="entry name" value="AdoMet_MTases"/>
    <property type="match status" value="1"/>
</dbReference>
<dbReference type="PANTHER" id="PTHR18895">
    <property type="entry name" value="HEMK METHYLTRANSFERASE"/>
    <property type="match status" value="1"/>
</dbReference>
<evidence type="ECO:0000259" key="4">
    <source>
        <dbReference type="Pfam" id="PF17827"/>
    </source>
</evidence>
<organism evidence="5 6">
    <name type="scientific">Berryella wangjianweii</name>
    <dbReference type="NCBI Taxonomy" id="2734634"/>
    <lineage>
        <taxon>Bacteria</taxon>
        <taxon>Bacillati</taxon>
        <taxon>Actinomycetota</taxon>
        <taxon>Coriobacteriia</taxon>
        <taxon>Eggerthellales</taxon>
        <taxon>Eggerthellaceae</taxon>
        <taxon>Berryella</taxon>
    </lineage>
</organism>
<protein>
    <recommendedName>
        <fullName evidence="1">Release factor glutamine methyltransferase</fullName>
        <shortName evidence="1">RF MTase</shortName>
        <ecNumber evidence="1">2.1.1.297</ecNumber>
    </recommendedName>
    <alternativeName>
        <fullName evidence="1">N5-glutamine methyltransferase PrmC</fullName>
    </alternativeName>
    <alternativeName>
        <fullName evidence="1">Protein-(glutamine-N5) MTase PrmC</fullName>
    </alternativeName>
    <alternativeName>
        <fullName evidence="1">Protein-glutamine N-methyltransferase PrmC</fullName>
    </alternativeName>
</protein>
<dbReference type="PROSITE" id="PS00092">
    <property type="entry name" value="N6_MTASE"/>
    <property type="match status" value="1"/>
</dbReference>
<dbReference type="InterPro" id="IPR007848">
    <property type="entry name" value="Small_mtfrase_dom"/>
</dbReference>
<keyword evidence="1 5" id="KW-0808">Transferase</keyword>
<feature type="binding site" evidence="1">
    <location>
        <begin position="249"/>
        <end position="252"/>
    </location>
    <ligand>
        <name>substrate</name>
    </ligand>
</feature>
<dbReference type="Gene3D" id="3.40.50.150">
    <property type="entry name" value="Vaccinia Virus protein VP39"/>
    <property type="match status" value="1"/>
</dbReference>
<keyword evidence="1" id="KW-0949">S-adenosyl-L-methionine</keyword>
<keyword evidence="6" id="KW-1185">Reference proteome</keyword>
<evidence type="ECO:0000256" key="2">
    <source>
        <dbReference type="SAM" id="MobiDB-lite"/>
    </source>
</evidence>
<dbReference type="Gene3D" id="1.10.8.10">
    <property type="entry name" value="DNA helicase RuvA subunit, C-terminal domain"/>
    <property type="match status" value="1"/>
</dbReference>
<evidence type="ECO:0000313" key="5">
    <source>
        <dbReference type="EMBL" id="QKF06741.1"/>
    </source>
</evidence>
<dbReference type="Pfam" id="PF05175">
    <property type="entry name" value="MTS"/>
    <property type="match status" value="1"/>
</dbReference>
<dbReference type="InterPro" id="IPR050320">
    <property type="entry name" value="N5-glutamine_MTase"/>
</dbReference>
<keyword evidence="1 5" id="KW-0489">Methyltransferase</keyword>
<dbReference type="KEGG" id="bwa:HLV38_00360"/>
<dbReference type="Proteomes" id="UP000503297">
    <property type="component" value="Chromosome"/>
</dbReference>
<dbReference type="Pfam" id="PF17827">
    <property type="entry name" value="PrmC_N"/>
    <property type="match status" value="1"/>
</dbReference>
<dbReference type="PANTHER" id="PTHR18895:SF74">
    <property type="entry name" value="MTRF1L RELEASE FACTOR GLUTAMINE METHYLTRANSFERASE"/>
    <property type="match status" value="1"/>
</dbReference>
<comment type="similarity">
    <text evidence="1">Belongs to the protein N5-glutamine methyltransferase family. PrmC subfamily.</text>
</comment>
<dbReference type="InterPro" id="IPR029063">
    <property type="entry name" value="SAM-dependent_MTases_sf"/>
</dbReference>
<dbReference type="InterPro" id="IPR002052">
    <property type="entry name" value="DNA_methylase_N6_adenine_CS"/>
</dbReference>
<dbReference type="InterPro" id="IPR019874">
    <property type="entry name" value="RF_methyltr_PrmC"/>
</dbReference>
<feature type="compositionally biased region" description="Low complexity" evidence="2">
    <location>
        <begin position="349"/>
        <end position="364"/>
    </location>
</feature>
<comment type="catalytic activity">
    <reaction evidence="1">
        <text>L-glutaminyl-[peptide chain release factor] + S-adenosyl-L-methionine = N(5)-methyl-L-glutaminyl-[peptide chain release factor] + S-adenosyl-L-homocysteine + H(+)</text>
        <dbReference type="Rhea" id="RHEA:42896"/>
        <dbReference type="Rhea" id="RHEA-COMP:10271"/>
        <dbReference type="Rhea" id="RHEA-COMP:10272"/>
        <dbReference type="ChEBI" id="CHEBI:15378"/>
        <dbReference type="ChEBI" id="CHEBI:30011"/>
        <dbReference type="ChEBI" id="CHEBI:57856"/>
        <dbReference type="ChEBI" id="CHEBI:59789"/>
        <dbReference type="ChEBI" id="CHEBI:61891"/>
        <dbReference type="EC" id="2.1.1.297"/>
    </reaction>
</comment>
<dbReference type="GO" id="GO:0032259">
    <property type="term" value="P:methylation"/>
    <property type="evidence" value="ECO:0007669"/>
    <property type="project" value="UniProtKB-KW"/>
</dbReference>
<accession>A0A6M8J0R3</accession>
<comment type="caution">
    <text evidence="1">Lacks conserved residue(s) required for the propagation of feature annotation.</text>
</comment>
<evidence type="ECO:0000313" key="6">
    <source>
        <dbReference type="Proteomes" id="UP000503297"/>
    </source>
</evidence>
<gene>
    <name evidence="1" type="primary">prmC</name>
    <name evidence="5" type="ORF">HLV38_00360</name>
</gene>
<feature type="binding site" evidence="1">
    <location>
        <position position="202"/>
    </location>
    <ligand>
        <name>S-adenosyl-L-methionine</name>
        <dbReference type="ChEBI" id="CHEBI:59789"/>
    </ligand>
</feature>
<feature type="region of interest" description="Disordered" evidence="2">
    <location>
        <begin position="342"/>
        <end position="364"/>
    </location>
</feature>
<evidence type="ECO:0000259" key="3">
    <source>
        <dbReference type="Pfam" id="PF05175"/>
    </source>
</evidence>
<dbReference type="GO" id="GO:0102559">
    <property type="term" value="F:peptide chain release factor N(5)-glutamine methyltransferase activity"/>
    <property type="evidence" value="ECO:0007669"/>
    <property type="project" value="UniProtKB-EC"/>
</dbReference>
<feature type="binding site" evidence="1">
    <location>
        <position position="249"/>
    </location>
    <ligand>
        <name>S-adenosyl-L-methionine</name>
        <dbReference type="ChEBI" id="CHEBI:59789"/>
    </ligand>
</feature>
<dbReference type="SUPFAM" id="SSF53335">
    <property type="entry name" value="S-adenosyl-L-methionine-dependent methyltransferases"/>
    <property type="match status" value="1"/>
</dbReference>
<dbReference type="RefSeq" id="WP_173163402.1">
    <property type="nucleotide sequence ID" value="NZ_CP053716.1"/>
</dbReference>
<reference evidence="6" key="1">
    <citation type="submission" date="2020-05" db="EMBL/GenBank/DDBJ databases">
        <title>Novel species in genus Nocardioides.</title>
        <authorList>
            <person name="Zhang G."/>
        </authorList>
    </citation>
    <scope>NUCLEOTIDE SEQUENCE [LARGE SCALE GENOMIC DNA]</scope>
    <source>
        <strain evidence="6">zg-1050</strain>
    </source>
</reference>
<name>A0A6M8J0R3_9ACTN</name>
<dbReference type="InterPro" id="IPR040758">
    <property type="entry name" value="PrmC_N"/>
</dbReference>
<dbReference type="EMBL" id="CP053716">
    <property type="protein sequence ID" value="QKF06741.1"/>
    <property type="molecule type" value="Genomic_DNA"/>
</dbReference>
<proteinExistence type="inferred from homology"/>
<sequence>MADQPQEWTVRAIAAWTEEYLAGKGDPSPRVSARALVCHVCGLSHVELVLNPHRLLTDDERARMRALVSRRGAGEPLQYVLGEAPFRHLAVRVRAGVLIPRPETEVLVSEALALLPARPRVSYAEDDLVAALADEADRVEGDPDAEGLSAAARELLSDARAARRAADREPDALLVADVCTGSGCIACSIATEHPLTRVFATDLSPEACALAAENVAELGIADRVRVYRCSLGEAVNPAYRGRLSLVVSNPPYIPTAELAALPREVSAYEPALALDGGPDGLALFRPLATWAWDYLACGGGLAVELHETCLDAAAAFLRDRGFAEVRVVSDLAGRPRVVTARKPQGAGLPADSSESAAEQAAPQAASQVVVPGAVQAAAPASRLRASAPAQAAPAMASVEPG</sequence>
<evidence type="ECO:0000256" key="1">
    <source>
        <dbReference type="HAMAP-Rule" id="MF_02126"/>
    </source>
</evidence>
<dbReference type="AlphaFoldDB" id="A0A6M8J0R3"/>